<dbReference type="EMBL" id="FRBW01000001">
    <property type="protein sequence ID" value="SHL60906.1"/>
    <property type="molecule type" value="Genomic_DNA"/>
</dbReference>
<dbReference type="STRING" id="735517.SAMN05444272_1036"/>
<organism evidence="1 2">
    <name type="scientific">Roseibium suaedae</name>
    <dbReference type="NCBI Taxonomy" id="735517"/>
    <lineage>
        <taxon>Bacteria</taxon>
        <taxon>Pseudomonadati</taxon>
        <taxon>Pseudomonadota</taxon>
        <taxon>Alphaproteobacteria</taxon>
        <taxon>Hyphomicrobiales</taxon>
        <taxon>Stappiaceae</taxon>
        <taxon>Roseibium</taxon>
    </lineage>
</organism>
<dbReference type="RefSeq" id="WP_073009640.1">
    <property type="nucleotide sequence ID" value="NZ_FRBW01000001.1"/>
</dbReference>
<proteinExistence type="predicted"/>
<reference evidence="1 2" key="1">
    <citation type="submission" date="2016-11" db="EMBL/GenBank/DDBJ databases">
        <authorList>
            <person name="Jaros S."/>
            <person name="Januszkiewicz K."/>
            <person name="Wedrychowicz H."/>
        </authorList>
    </citation>
    <scope>NUCLEOTIDE SEQUENCE [LARGE SCALE GENOMIC DNA]</scope>
    <source>
        <strain evidence="1 2">DSM 22153</strain>
    </source>
</reference>
<protein>
    <recommendedName>
        <fullName evidence="3">DUF2267 domain-containing protein</fullName>
    </recommendedName>
</protein>
<evidence type="ECO:0000313" key="1">
    <source>
        <dbReference type="EMBL" id="SHL60906.1"/>
    </source>
</evidence>
<accession>A0A1M7C190</accession>
<dbReference type="OrthoDB" id="7907231at2"/>
<dbReference type="AlphaFoldDB" id="A0A1M7C190"/>
<dbReference type="Proteomes" id="UP000186002">
    <property type="component" value="Unassembled WGS sequence"/>
</dbReference>
<gene>
    <name evidence="1" type="ORF">SAMN05444272_1036</name>
</gene>
<evidence type="ECO:0000313" key="2">
    <source>
        <dbReference type="Proteomes" id="UP000186002"/>
    </source>
</evidence>
<keyword evidence="2" id="KW-1185">Reference proteome</keyword>
<evidence type="ECO:0008006" key="3">
    <source>
        <dbReference type="Google" id="ProtNLM"/>
    </source>
</evidence>
<name>A0A1M7C190_9HYPH</name>
<sequence>METLISAIMTKTGLDEDTTREAVAIILSFLNKEAPAERMQQVFDVLPGAAELVAARGAKSKGGLLAGLGAMVPGMGAMNALNELSAAGLEMGQIQTVVKTLVQIAREKAGDEAVDEVISSIPGLSQIV</sequence>